<feature type="transmembrane region" description="Helical" evidence="1">
    <location>
        <begin position="67"/>
        <end position="85"/>
    </location>
</feature>
<dbReference type="RefSeq" id="WP_012942468.1">
    <property type="nucleotide sequence ID" value="NC_013743.1"/>
</dbReference>
<accession>D2RPC8</accession>
<name>D2RPC8_HALTV</name>
<keyword evidence="1" id="KW-1133">Transmembrane helix</keyword>
<dbReference type="Proteomes" id="UP000001903">
    <property type="component" value="Chromosome"/>
</dbReference>
<dbReference type="Pfam" id="PF04307">
    <property type="entry name" value="YdjM"/>
    <property type="match status" value="1"/>
</dbReference>
<keyword evidence="1" id="KW-0812">Transmembrane</keyword>
<organism evidence="2 3">
    <name type="scientific">Haloterrigena turkmenica (strain ATCC 51198 / DSM 5511 / JCM 9101 / NCIMB 13204 / VKM B-1734 / 4k)</name>
    <name type="common">Halococcus turkmenicus</name>
    <dbReference type="NCBI Taxonomy" id="543526"/>
    <lineage>
        <taxon>Archaea</taxon>
        <taxon>Methanobacteriati</taxon>
        <taxon>Methanobacteriota</taxon>
        <taxon>Stenosarchaea group</taxon>
        <taxon>Halobacteria</taxon>
        <taxon>Halobacteriales</taxon>
        <taxon>Natrialbaceae</taxon>
        <taxon>Haloterrigena</taxon>
    </lineage>
</organism>
<dbReference type="InterPro" id="IPR007404">
    <property type="entry name" value="YdjM-like"/>
</dbReference>
<dbReference type="HOGENOM" id="CLU_134822_0_0_2"/>
<evidence type="ECO:0000313" key="2">
    <source>
        <dbReference type="EMBL" id="ADB60162.1"/>
    </source>
</evidence>
<protein>
    <recommendedName>
        <fullName evidence="4">Membrane-bound metal-dependent hydrolase</fullName>
    </recommendedName>
</protein>
<dbReference type="EMBL" id="CP001860">
    <property type="protein sequence ID" value="ADB60162.1"/>
    <property type="molecule type" value="Genomic_DNA"/>
</dbReference>
<evidence type="ECO:0000256" key="1">
    <source>
        <dbReference type="SAM" id="Phobius"/>
    </source>
</evidence>
<dbReference type="GeneID" id="8741862"/>
<evidence type="ECO:0008006" key="4">
    <source>
        <dbReference type="Google" id="ProtNLM"/>
    </source>
</evidence>
<keyword evidence="1" id="KW-0472">Membrane</keyword>
<dbReference type="KEGG" id="htu:Htur_1272"/>
<keyword evidence="3" id="KW-1185">Reference proteome</keyword>
<dbReference type="eggNOG" id="arCOG02856">
    <property type="taxonomic scope" value="Archaea"/>
</dbReference>
<feature type="transmembrane region" description="Helical" evidence="1">
    <location>
        <begin position="92"/>
        <end position="121"/>
    </location>
</feature>
<proteinExistence type="predicted"/>
<dbReference type="AlphaFoldDB" id="D2RPC8"/>
<reference evidence="2 3" key="1">
    <citation type="journal article" date="2010" name="Stand. Genomic Sci.">
        <title>Complete genome sequence of Haloterrigena turkmenica type strain (4k).</title>
        <authorList>
            <person name="Saunders E."/>
            <person name="Tindall B.J."/>
            <person name="Fahnrich R."/>
            <person name="Lapidus A."/>
            <person name="Copeland A."/>
            <person name="Del Rio T.G."/>
            <person name="Lucas S."/>
            <person name="Chen F."/>
            <person name="Tice H."/>
            <person name="Cheng J.F."/>
            <person name="Han C."/>
            <person name="Detter J.C."/>
            <person name="Bruce D."/>
            <person name="Goodwin L."/>
            <person name="Chain P."/>
            <person name="Pitluck S."/>
            <person name="Pati A."/>
            <person name="Ivanova N."/>
            <person name="Mavromatis K."/>
            <person name="Chen A."/>
            <person name="Palaniappan K."/>
            <person name="Land M."/>
            <person name="Hauser L."/>
            <person name="Chang Y.J."/>
            <person name="Jeffries C.D."/>
            <person name="Brettin T."/>
            <person name="Rohde M."/>
            <person name="Goker M."/>
            <person name="Bristow J."/>
            <person name="Eisen J.A."/>
            <person name="Markowitz V."/>
            <person name="Hugenholtz P."/>
            <person name="Klenk H.P."/>
            <person name="Kyrpides N.C."/>
        </authorList>
    </citation>
    <scope>NUCLEOTIDE SEQUENCE [LARGE SCALE GENOMIC DNA]</scope>
    <source>
        <strain evidence="3">ATCC 51198 / DSM 5511 / JCM 9101 / NCIMB 13204 / VKM B-1734 / 4k</strain>
    </source>
</reference>
<evidence type="ECO:0000313" key="3">
    <source>
        <dbReference type="Proteomes" id="UP000001903"/>
    </source>
</evidence>
<dbReference type="STRING" id="543526.Htur_1272"/>
<feature type="transmembrane region" description="Helical" evidence="1">
    <location>
        <begin position="141"/>
        <end position="157"/>
    </location>
</feature>
<sequence>MPDVFTHVLVGYSLGTLLSFRYEWLRPAHVTLVMGGALSPDLMKIRIVAPDGFVAWVLGVPFSWSPLHTLVGSALVIWLGSLFVAPDQRNRALVLLAVGALSHHALDVLLLTPTGDAYAVFWPLLDYRPPSGDLYLSSDRWPAVLAGLCALCVWLVDRRRDADSTTLECAR</sequence>
<gene>
    <name evidence="2" type="ordered locus">Htur_1272</name>
</gene>